<keyword evidence="3" id="KW-0732">Signal</keyword>
<dbReference type="GO" id="GO:0033897">
    <property type="term" value="F:ribonuclease T2 activity"/>
    <property type="evidence" value="ECO:0007669"/>
    <property type="project" value="InterPro"/>
</dbReference>
<organism evidence="6">
    <name type="scientific">Thelazia callipaeda</name>
    <name type="common">Oriental eyeworm</name>
    <name type="synonym">Parasitic nematode</name>
    <dbReference type="NCBI Taxonomy" id="103827"/>
    <lineage>
        <taxon>Eukaryota</taxon>
        <taxon>Metazoa</taxon>
        <taxon>Ecdysozoa</taxon>
        <taxon>Nematoda</taxon>
        <taxon>Chromadorea</taxon>
        <taxon>Rhabditida</taxon>
        <taxon>Spirurina</taxon>
        <taxon>Spiruromorpha</taxon>
        <taxon>Thelazioidea</taxon>
        <taxon>Thelaziidae</taxon>
        <taxon>Thelazia</taxon>
    </lineage>
</organism>
<reference evidence="6" key="1">
    <citation type="submission" date="2017-02" db="UniProtKB">
        <authorList>
            <consortium name="WormBaseParasite"/>
        </authorList>
    </citation>
    <scope>IDENTIFICATION</scope>
</reference>
<evidence type="ECO:0000256" key="3">
    <source>
        <dbReference type="SAM" id="SignalP"/>
    </source>
</evidence>
<name>A0A0N5CPX9_THECL</name>
<keyword evidence="5" id="KW-1185">Reference proteome</keyword>
<feature type="chain" id="PRO_5043126277" evidence="3">
    <location>
        <begin position="21"/>
        <end position="281"/>
    </location>
</feature>
<dbReference type="InterPro" id="IPR033130">
    <property type="entry name" value="RNase_T2_His_AS_2"/>
</dbReference>
<dbReference type="AlphaFoldDB" id="A0A0N5CPX9"/>
<reference evidence="4 5" key="2">
    <citation type="submission" date="2018-11" db="EMBL/GenBank/DDBJ databases">
        <authorList>
            <consortium name="Pathogen Informatics"/>
        </authorList>
    </citation>
    <scope>NUCLEOTIDE SEQUENCE [LARGE SCALE GENOMIC DNA]</scope>
</reference>
<dbReference type="OrthoDB" id="435754at2759"/>
<dbReference type="GO" id="GO:0003723">
    <property type="term" value="F:RNA binding"/>
    <property type="evidence" value="ECO:0007669"/>
    <property type="project" value="InterPro"/>
</dbReference>
<dbReference type="Pfam" id="PF00445">
    <property type="entry name" value="Ribonuclease_T2"/>
    <property type="match status" value="1"/>
</dbReference>
<dbReference type="Proteomes" id="UP000276776">
    <property type="component" value="Unassembled WGS sequence"/>
</dbReference>
<dbReference type="PROSITE" id="PS00531">
    <property type="entry name" value="RNASE_T2_2"/>
    <property type="match status" value="1"/>
</dbReference>
<dbReference type="GO" id="GO:0006401">
    <property type="term" value="P:RNA catabolic process"/>
    <property type="evidence" value="ECO:0007669"/>
    <property type="project" value="TreeGrafter"/>
</dbReference>
<dbReference type="WBParaSite" id="TCLT_0000227901-mRNA-1">
    <property type="protein sequence ID" value="TCLT_0000227901-mRNA-1"/>
    <property type="gene ID" value="TCLT_0000227901"/>
</dbReference>
<dbReference type="InterPro" id="IPR001568">
    <property type="entry name" value="RNase_T2-like"/>
</dbReference>
<evidence type="ECO:0000313" key="6">
    <source>
        <dbReference type="WBParaSite" id="TCLT_0000227901-mRNA-1"/>
    </source>
</evidence>
<evidence type="ECO:0000313" key="5">
    <source>
        <dbReference type="Proteomes" id="UP000276776"/>
    </source>
</evidence>
<sequence length="281" mass="31885">MKLLILLSIISGDNCYDAKAHNNSSTFDYFIFTIIYPTSAYSAAGPDCEVPKQASLWVIHGLWLVDNSYPQYCDREKKFDIKKVECIKAQLEISWPNLFTHKSVSSLWEHEWEKHGTCAVSVDRVNEEVKYFNESLKLLQTLDIAALVASVYSLLHSDPFSTSIFSVNILCFTSLLFDISSTSNKWYLGDVRFCFTKTFSLMDCGKQHRSSDSNDPSSFSSYETCPAASIMYLPMQQSSSNLLHSYSALSLISTTLLLVVTSHLNDLVFPPFNTFQLCYFF</sequence>
<dbReference type="SUPFAM" id="SSF55895">
    <property type="entry name" value="Ribonuclease Rh-like"/>
    <property type="match status" value="1"/>
</dbReference>
<gene>
    <name evidence="4" type="ORF">TCLT_LOCUS2280</name>
</gene>
<evidence type="ECO:0000256" key="1">
    <source>
        <dbReference type="ARBA" id="ARBA00007469"/>
    </source>
</evidence>
<dbReference type="GO" id="GO:0005576">
    <property type="term" value="C:extracellular region"/>
    <property type="evidence" value="ECO:0007669"/>
    <property type="project" value="TreeGrafter"/>
</dbReference>
<dbReference type="Gene3D" id="3.90.730.10">
    <property type="entry name" value="Ribonuclease T2-like"/>
    <property type="match status" value="1"/>
</dbReference>
<dbReference type="EMBL" id="UYYF01000433">
    <property type="protein sequence ID" value="VDM98151.1"/>
    <property type="molecule type" value="Genomic_DNA"/>
</dbReference>
<dbReference type="STRING" id="103827.A0A0N5CPX9"/>
<proteinExistence type="inferred from homology"/>
<protein>
    <submittedName>
        <fullName evidence="6">Ribonuclease T(2)</fullName>
    </submittedName>
</protein>
<evidence type="ECO:0000256" key="2">
    <source>
        <dbReference type="RuleBase" id="RU004328"/>
    </source>
</evidence>
<dbReference type="InterPro" id="IPR036430">
    <property type="entry name" value="RNase_T2-like_sf"/>
</dbReference>
<comment type="similarity">
    <text evidence="1 2">Belongs to the RNase T2 family.</text>
</comment>
<accession>A0A0N5CPX9</accession>
<dbReference type="PANTHER" id="PTHR11240">
    <property type="entry name" value="RIBONUCLEASE T2"/>
    <property type="match status" value="1"/>
</dbReference>
<feature type="signal peptide" evidence="3">
    <location>
        <begin position="1"/>
        <end position="20"/>
    </location>
</feature>
<evidence type="ECO:0000313" key="4">
    <source>
        <dbReference type="EMBL" id="VDM98151.1"/>
    </source>
</evidence>
<dbReference type="PANTHER" id="PTHR11240:SF22">
    <property type="entry name" value="RIBONUCLEASE T2"/>
    <property type="match status" value="1"/>
</dbReference>